<feature type="DNA-binding region" description="H-T-H motif" evidence="4">
    <location>
        <begin position="37"/>
        <end position="56"/>
    </location>
</feature>
<dbReference type="Gene3D" id="1.10.357.10">
    <property type="entry name" value="Tetracycline Repressor, domain 2"/>
    <property type="match status" value="1"/>
</dbReference>
<name>A0ABS0NTK0_9ACTN</name>
<feature type="domain" description="HTH tetR-type" evidence="5">
    <location>
        <begin position="14"/>
        <end position="74"/>
    </location>
</feature>
<evidence type="ECO:0000259" key="5">
    <source>
        <dbReference type="PROSITE" id="PS50977"/>
    </source>
</evidence>
<accession>A0ABS0NTK0</accession>
<gene>
    <name evidence="6" type="ORF">IHE55_28285</name>
</gene>
<evidence type="ECO:0000313" key="6">
    <source>
        <dbReference type="EMBL" id="MBH5338476.1"/>
    </source>
</evidence>
<keyword evidence="1" id="KW-0805">Transcription regulation</keyword>
<proteinExistence type="predicted"/>
<organism evidence="6 7">
    <name type="scientific">Streptomyces pactum</name>
    <dbReference type="NCBI Taxonomy" id="68249"/>
    <lineage>
        <taxon>Bacteria</taxon>
        <taxon>Bacillati</taxon>
        <taxon>Actinomycetota</taxon>
        <taxon>Actinomycetes</taxon>
        <taxon>Kitasatosporales</taxon>
        <taxon>Streptomycetaceae</taxon>
        <taxon>Streptomyces</taxon>
    </lineage>
</organism>
<dbReference type="InterPro" id="IPR001647">
    <property type="entry name" value="HTH_TetR"/>
</dbReference>
<dbReference type="PANTHER" id="PTHR30055:SF234">
    <property type="entry name" value="HTH-TYPE TRANSCRIPTIONAL REGULATOR BETI"/>
    <property type="match status" value="1"/>
</dbReference>
<dbReference type="SUPFAM" id="SSF46689">
    <property type="entry name" value="Homeodomain-like"/>
    <property type="match status" value="1"/>
</dbReference>
<dbReference type="PROSITE" id="PS50977">
    <property type="entry name" value="HTH_TETR_2"/>
    <property type="match status" value="1"/>
</dbReference>
<dbReference type="PANTHER" id="PTHR30055">
    <property type="entry name" value="HTH-TYPE TRANSCRIPTIONAL REGULATOR RUTR"/>
    <property type="match status" value="1"/>
</dbReference>
<evidence type="ECO:0000256" key="1">
    <source>
        <dbReference type="ARBA" id="ARBA00023015"/>
    </source>
</evidence>
<dbReference type="EMBL" id="JACYXC010000001">
    <property type="protein sequence ID" value="MBH5338476.1"/>
    <property type="molecule type" value="Genomic_DNA"/>
</dbReference>
<dbReference type="InterPro" id="IPR050109">
    <property type="entry name" value="HTH-type_TetR-like_transc_reg"/>
</dbReference>
<dbReference type="RefSeq" id="WP_197991632.1">
    <property type="nucleotide sequence ID" value="NZ_JACYXC010000001.1"/>
</dbReference>
<keyword evidence="7" id="KW-1185">Reference proteome</keyword>
<sequence>MSTPHRNRRSDYAEATRLAIVEAARQLFSHKGYFATTVEEIAAEARVAPTTVYAVGGGKQGLLRTLVDIWSQAPVVAASMDELDSLTDPDALLRQLSAVTRSMRESFGDIMRILIATAPHNEGAAEGLAIGTRRYRDALATVAAHLRTIGGTHPEMTVDQATDILWFYFGYSGYFTLVDQNGWSYDQAESWLAHQATMALRAPRPCAESSG</sequence>
<protein>
    <submittedName>
        <fullName evidence="6">TetR/AcrR family transcriptional regulator</fullName>
    </submittedName>
</protein>
<dbReference type="Proteomes" id="UP000807371">
    <property type="component" value="Unassembled WGS sequence"/>
</dbReference>
<evidence type="ECO:0000256" key="2">
    <source>
        <dbReference type="ARBA" id="ARBA00023125"/>
    </source>
</evidence>
<comment type="caution">
    <text evidence="6">The sequence shown here is derived from an EMBL/GenBank/DDBJ whole genome shotgun (WGS) entry which is preliminary data.</text>
</comment>
<dbReference type="PRINTS" id="PR00455">
    <property type="entry name" value="HTHTETR"/>
</dbReference>
<dbReference type="Pfam" id="PF00440">
    <property type="entry name" value="TetR_N"/>
    <property type="match status" value="1"/>
</dbReference>
<reference evidence="6 7" key="1">
    <citation type="submission" date="2020-09" db="EMBL/GenBank/DDBJ databases">
        <title>Biosynthesis of the nuclear factor of activated T cells inhibitor NFAT-133 and its congeners in Streptomyces pactum.</title>
        <authorList>
            <person name="Zhou W."/>
            <person name="Posri P."/>
            <person name="Abugrain M.E."/>
            <person name="Weisberg A.J."/>
            <person name="Chang J.H."/>
            <person name="Mahmud T."/>
        </authorList>
    </citation>
    <scope>NUCLEOTIDE SEQUENCE [LARGE SCALE GENOMIC DNA]</scope>
    <source>
        <strain evidence="6 7">ATCC 27456</strain>
    </source>
</reference>
<dbReference type="InterPro" id="IPR009057">
    <property type="entry name" value="Homeodomain-like_sf"/>
</dbReference>
<evidence type="ECO:0000313" key="7">
    <source>
        <dbReference type="Proteomes" id="UP000807371"/>
    </source>
</evidence>
<keyword evidence="3" id="KW-0804">Transcription</keyword>
<evidence type="ECO:0000256" key="4">
    <source>
        <dbReference type="PROSITE-ProRule" id="PRU00335"/>
    </source>
</evidence>
<keyword evidence="2 4" id="KW-0238">DNA-binding</keyword>
<evidence type="ECO:0000256" key="3">
    <source>
        <dbReference type="ARBA" id="ARBA00023163"/>
    </source>
</evidence>